<organism evidence="2">
    <name type="scientific">Drosophila persimilis</name>
    <name type="common">Fruit fly</name>
    <dbReference type="NCBI Taxonomy" id="7234"/>
    <lineage>
        <taxon>Eukaryota</taxon>
        <taxon>Metazoa</taxon>
        <taxon>Ecdysozoa</taxon>
        <taxon>Arthropoda</taxon>
        <taxon>Hexapoda</taxon>
        <taxon>Insecta</taxon>
        <taxon>Pterygota</taxon>
        <taxon>Neoptera</taxon>
        <taxon>Endopterygota</taxon>
        <taxon>Diptera</taxon>
        <taxon>Brachycera</taxon>
        <taxon>Muscomorpha</taxon>
        <taxon>Ephydroidea</taxon>
        <taxon>Drosophilidae</taxon>
        <taxon>Drosophila</taxon>
        <taxon>Sophophora</taxon>
    </lineage>
</organism>
<protein>
    <submittedName>
        <fullName evidence="1">GL21307</fullName>
    </submittedName>
</protein>
<reference evidence="1 2" key="1">
    <citation type="journal article" date="2007" name="Nature">
        <title>Evolution of genes and genomes on the Drosophila phylogeny.</title>
        <authorList>
            <consortium name="Drosophila 12 Genomes Consortium"/>
            <person name="Clark A.G."/>
            <person name="Eisen M.B."/>
            <person name="Smith D.R."/>
            <person name="Bergman C.M."/>
            <person name="Oliver B."/>
            <person name="Markow T.A."/>
            <person name="Kaufman T.C."/>
            <person name="Kellis M."/>
            <person name="Gelbart W."/>
            <person name="Iyer V.N."/>
            <person name="Pollard D.A."/>
            <person name="Sackton T.B."/>
            <person name="Larracuente A.M."/>
            <person name="Singh N.D."/>
            <person name="Abad J.P."/>
            <person name="Abt D.N."/>
            <person name="Adryan B."/>
            <person name="Aguade M."/>
            <person name="Akashi H."/>
            <person name="Anderson W.W."/>
            <person name="Aquadro C.F."/>
            <person name="Ardell D.H."/>
            <person name="Arguello R."/>
            <person name="Artieri C.G."/>
            <person name="Barbash D.A."/>
            <person name="Barker D."/>
            <person name="Barsanti P."/>
            <person name="Batterham P."/>
            <person name="Batzoglou S."/>
            <person name="Begun D."/>
            <person name="Bhutkar A."/>
            <person name="Blanco E."/>
            <person name="Bosak S.A."/>
            <person name="Bradley R.K."/>
            <person name="Brand A.D."/>
            <person name="Brent M.R."/>
            <person name="Brooks A.N."/>
            <person name="Brown R.H."/>
            <person name="Butlin R.K."/>
            <person name="Caggese C."/>
            <person name="Calvi B.R."/>
            <person name="Bernardo de Carvalho A."/>
            <person name="Caspi A."/>
            <person name="Castrezana S."/>
            <person name="Celniker S.E."/>
            <person name="Chang J.L."/>
            <person name="Chapple C."/>
            <person name="Chatterji S."/>
            <person name="Chinwalla A."/>
            <person name="Civetta A."/>
            <person name="Clifton S.W."/>
            <person name="Comeron J.M."/>
            <person name="Costello J.C."/>
            <person name="Coyne J.A."/>
            <person name="Daub J."/>
            <person name="David R.G."/>
            <person name="Delcher A.L."/>
            <person name="Delehaunty K."/>
            <person name="Do C.B."/>
            <person name="Ebling H."/>
            <person name="Edwards K."/>
            <person name="Eickbush T."/>
            <person name="Evans J.D."/>
            <person name="Filipski A."/>
            <person name="Findeiss S."/>
            <person name="Freyhult E."/>
            <person name="Fulton L."/>
            <person name="Fulton R."/>
            <person name="Garcia A.C."/>
            <person name="Gardiner A."/>
            <person name="Garfield D.A."/>
            <person name="Garvin B.E."/>
            <person name="Gibson G."/>
            <person name="Gilbert D."/>
            <person name="Gnerre S."/>
            <person name="Godfrey J."/>
            <person name="Good R."/>
            <person name="Gotea V."/>
            <person name="Gravely B."/>
            <person name="Greenberg A.J."/>
            <person name="Griffiths-Jones S."/>
            <person name="Gross S."/>
            <person name="Guigo R."/>
            <person name="Gustafson E.A."/>
            <person name="Haerty W."/>
            <person name="Hahn M.W."/>
            <person name="Halligan D.L."/>
            <person name="Halpern A.L."/>
            <person name="Halter G.M."/>
            <person name="Han M.V."/>
            <person name="Heger A."/>
            <person name="Hillier L."/>
            <person name="Hinrichs A.S."/>
            <person name="Holmes I."/>
            <person name="Hoskins R.A."/>
            <person name="Hubisz M.J."/>
            <person name="Hultmark D."/>
            <person name="Huntley M.A."/>
            <person name="Jaffe D.B."/>
            <person name="Jagadeeshan S."/>
            <person name="Jeck W.R."/>
            <person name="Johnson J."/>
            <person name="Jones C.D."/>
            <person name="Jordan W.C."/>
            <person name="Karpen G.H."/>
            <person name="Kataoka E."/>
            <person name="Keightley P.D."/>
            <person name="Kheradpour P."/>
            <person name="Kirkness E.F."/>
            <person name="Koerich L.B."/>
            <person name="Kristiansen K."/>
            <person name="Kudrna D."/>
            <person name="Kulathinal R.J."/>
            <person name="Kumar S."/>
            <person name="Kwok R."/>
            <person name="Lander E."/>
            <person name="Langley C.H."/>
            <person name="Lapoint R."/>
            <person name="Lazzaro B.P."/>
            <person name="Lee S.J."/>
            <person name="Levesque L."/>
            <person name="Li R."/>
            <person name="Lin C.F."/>
            <person name="Lin M.F."/>
            <person name="Lindblad-Toh K."/>
            <person name="Llopart A."/>
            <person name="Long M."/>
            <person name="Low L."/>
            <person name="Lozovsky E."/>
            <person name="Lu J."/>
            <person name="Luo M."/>
            <person name="Machado C.A."/>
            <person name="Makalowski W."/>
            <person name="Marzo M."/>
            <person name="Matsuda M."/>
            <person name="Matzkin L."/>
            <person name="McAllister B."/>
            <person name="McBride C.S."/>
            <person name="McKernan B."/>
            <person name="McKernan K."/>
            <person name="Mendez-Lago M."/>
            <person name="Minx P."/>
            <person name="Mollenhauer M.U."/>
            <person name="Montooth K."/>
            <person name="Mount S.M."/>
            <person name="Mu X."/>
            <person name="Myers E."/>
            <person name="Negre B."/>
            <person name="Newfeld S."/>
            <person name="Nielsen R."/>
            <person name="Noor M.A."/>
            <person name="O'Grady P."/>
            <person name="Pachter L."/>
            <person name="Papaceit M."/>
            <person name="Parisi M.J."/>
            <person name="Parisi M."/>
            <person name="Parts L."/>
            <person name="Pedersen J.S."/>
            <person name="Pesole G."/>
            <person name="Phillippy A.M."/>
            <person name="Ponting C.P."/>
            <person name="Pop M."/>
            <person name="Porcelli D."/>
            <person name="Powell J.R."/>
            <person name="Prohaska S."/>
            <person name="Pruitt K."/>
            <person name="Puig M."/>
            <person name="Quesneville H."/>
            <person name="Ram K.R."/>
            <person name="Rand D."/>
            <person name="Rasmussen M.D."/>
            <person name="Reed L.K."/>
            <person name="Reenan R."/>
            <person name="Reily A."/>
            <person name="Remington K.A."/>
            <person name="Rieger T.T."/>
            <person name="Ritchie M.G."/>
            <person name="Robin C."/>
            <person name="Rogers Y.H."/>
            <person name="Rohde C."/>
            <person name="Rozas J."/>
            <person name="Rubenfield M.J."/>
            <person name="Ruiz A."/>
            <person name="Russo S."/>
            <person name="Salzberg S.L."/>
            <person name="Sanchez-Gracia A."/>
            <person name="Saranga D.J."/>
            <person name="Sato H."/>
            <person name="Schaeffer S.W."/>
            <person name="Schatz M.C."/>
            <person name="Schlenke T."/>
            <person name="Schwartz R."/>
            <person name="Segarra C."/>
            <person name="Singh R.S."/>
            <person name="Sirot L."/>
            <person name="Sirota M."/>
            <person name="Sisneros N.B."/>
            <person name="Smith C.D."/>
            <person name="Smith T.F."/>
            <person name="Spieth J."/>
            <person name="Stage D.E."/>
            <person name="Stark A."/>
            <person name="Stephan W."/>
            <person name="Strausberg R.L."/>
            <person name="Strempel S."/>
            <person name="Sturgill D."/>
            <person name="Sutton G."/>
            <person name="Sutton G.G."/>
            <person name="Tao W."/>
            <person name="Teichmann S."/>
            <person name="Tobari Y.N."/>
            <person name="Tomimura Y."/>
            <person name="Tsolas J.M."/>
            <person name="Valente V.L."/>
            <person name="Venter E."/>
            <person name="Venter J.C."/>
            <person name="Vicario S."/>
            <person name="Vieira F.G."/>
            <person name="Vilella A.J."/>
            <person name="Villasante A."/>
            <person name="Walenz B."/>
            <person name="Wang J."/>
            <person name="Wasserman M."/>
            <person name="Watts T."/>
            <person name="Wilson D."/>
            <person name="Wilson R.K."/>
            <person name="Wing R.A."/>
            <person name="Wolfner M.F."/>
            <person name="Wong A."/>
            <person name="Wong G.K."/>
            <person name="Wu C.I."/>
            <person name="Wu G."/>
            <person name="Yamamoto D."/>
            <person name="Yang H.P."/>
            <person name="Yang S.P."/>
            <person name="Yorke J.A."/>
            <person name="Yoshida K."/>
            <person name="Zdobnov E."/>
            <person name="Zhang P."/>
            <person name="Zhang Y."/>
            <person name="Zimin A.V."/>
            <person name="Baldwin J."/>
            <person name="Abdouelleil A."/>
            <person name="Abdulkadir J."/>
            <person name="Abebe A."/>
            <person name="Abera B."/>
            <person name="Abreu J."/>
            <person name="Acer S.C."/>
            <person name="Aftuck L."/>
            <person name="Alexander A."/>
            <person name="An P."/>
            <person name="Anderson E."/>
            <person name="Anderson S."/>
            <person name="Arachi H."/>
            <person name="Azer M."/>
            <person name="Bachantsang P."/>
            <person name="Barry A."/>
            <person name="Bayul T."/>
            <person name="Berlin A."/>
            <person name="Bessette D."/>
            <person name="Bloom T."/>
            <person name="Blye J."/>
            <person name="Boguslavskiy L."/>
            <person name="Bonnet C."/>
            <person name="Boukhgalter B."/>
            <person name="Bourzgui I."/>
            <person name="Brown A."/>
            <person name="Cahill P."/>
            <person name="Channer S."/>
            <person name="Cheshatsang Y."/>
            <person name="Chuda L."/>
            <person name="Citroen M."/>
            <person name="Collymore A."/>
            <person name="Cooke P."/>
            <person name="Costello M."/>
            <person name="D'Aco K."/>
            <person name="Daza R."/>
            <person name="De Haan G."/>
            <person name="DeGray S."/>
            <person name="DeMaso C."/>
            <person name="Dhargay N."/>
            <person name="Dooley K."/>
            <person name="Dooley E."/>
            <person name="Doricent M."/>
            <person name="Dorje P."/>
            <person name="Dorjee K."/>
            <person name="Dupes A."/>
            <person name="Elong R."/>
            <person name="Falk J."/>
            <person name="Farina A."/>
            <person name="Faro S."/>
            <person name="Ferguson D."/>
            <person name="Fisher S."/>
            <person name="Foley C.D."/>
            <person name="Franke A."/>
            <person name="Friedrich D."/>
            <person name="Gadbois L."/>
            <person name="Gearin G."/>
            <person name="Gearin C.R."/>
            <person name="Giannoukos G."/>
            <person name="Goode T."/>
            <person name="Graham J."/>
            <person name="Grandbois E."/>
            <person name="Grewal S."/>
            <person name="Gyaltsen K."/>
            <person name="Hafez N."/>
            <person name="Hagos B."/>
            <person name="Hall J."/>
            <person name="Henson C."/>
            <person name="Hollinger A."/>
            <person name="Honan T."/>
            <person name="Huard M.D."/>
            <person name="Hughes L."/>
            <person name="Hurhula B."/>
            <person name="Husby M.E."/>
            <person name="Kamat A."/>
            <person name="Kanga B."/>
            <person name="Kashin S."/>
            <person name="Khazanovich D."/>
            <person name="Kisner P."/>
            <person name="Lance K."/>
            <person name="Lara M."/>
            <person name="Lee W."/>
            <person name="Lennon N."/>
            <person name="Letendre F."/>
            <person name="LeVine R."/>
            <person name="Lipovsky A."/>
            <person name="Liu X."/>
            <person name="Liu J."/>
            <person name="Liu S."/>
            <person name="Lokyitsang T."/>
            <person name="Lokyitsang Y."/>
            <person name="Lubonja R."/>
            <person name="Lui A."/>
            <person name="MacDonald P."/>
            <person name="Magnisalis V."/>
            <person name="Maru K."/>
            <person name="Matthews C."/>
            <person name="McCusker W."/>
            <person name="McDonough S."/>
            <person name="Mehta T."/>
            <person name="Meldrim J."/>
            <person name="Meneus L."/>
            <person name="Mihai O."/>
            <person name="Mihalev A."/>
            <person name="Mihova T."/>
            <person name="Mittelman R."/>
            <person name="Mlenga V."/>
            <person name="Montmayeur A."/>
            <person name="Mulrain L."/>
            <person name="Navidi A."/>
            <person name="Naylor J."/>
            <person name="Negash T."/>
            <person name="Nguyen T."/>
            <person name="Nguyen N."/>
            <person name="Nicol R."/>
            <person name="Norbu C."/>
            <person name="Norbu N."/>
            <person name="Novod N."/>
            <person name="O'Neill B."/>
            <person name="Osman S."/>
            <person name="Markiewicz E."/>
            <person name="Oyono O.L."/>
            <person name="Patti C."/>
            <person name="Phunkhang P."/>
            <person name="Pierre F."/>
            <person name="Priest M."/>
            <person name="Raghuraman S."/>
            <person name="Rege F."/>
            <person name="Reyes R."/>
            <person name="Rise C."/>
            <person name="Rogov P."/>
            <person name="Ross K."/>
            <person name="Ryan E."/>
            <person name="Settipalli S."/>
            <person name="Shea T."/>
            <person name="Sherpa N."/>
            <person name="Shi L."/>
            <person name="Shih D."/>
            <person name="Sparrow T."/>
            <person name="Spaulding J."/>
            <person name="Stalker J."/>
            <person name="Stange-Thomann N."/>
            <person name="Stavropoulos S."/>
            <person name="Stone C."/>
            <person name="Strader C."/>
            <person name="Tesfaye S."/>
            <person name="Thomson T."/>
            <person name="Thoulutsang Y."/>
            <person name="Thoulutsang D."/>
            <person name="Topham K."/>
            <person name="Topping I."/>
            <person name="Tsamla T."/>
            <person name="Vassiliev H."/>
            <person name="Vo A."/>
            <person name="Wangchuk T."/>
            <person name="Wangdi T."/>
            <person name="Weiand M."/>
            <person name="Wilkinson J."/>
            <person name="Wilson A."/>
            <person name="Yadav S."/>
            <person name="Young G."/>
            <person name="Yu Q."/>
            <person name="Zembek L."/>
            <person name="Zhong D."/>
            <person name="Zimmer A."/>
            <person name="Zwirko Z."/>
            <person name="Jaffe D.B."/>
            <person name="Alvarez P."/>
            <person name="Brockman W."/>
            <person name="Butler J."/>
            <person name="Chin C."/>
            <person name="Gnerre S."/>
            <person name="Grabherr M."/>
            <person name="Kleber M."/>
            <person name="Mauceli E."/>
            <person name="MacCallum I."/>
        </authorList>
    </citation>
    <scope>NUCLEOTIDE SEQUENCE [LARGE SCALE GENOMIC DNA]</scope>
    <source>
        <strain evidence="2">MSH-3 / Tucson 14011-0111.49</strain>
    </source>
</reference>
<sequence length="165" mass="18444">MSENKGIMLAKSVQKHAGRAKEKVSAKRCPFEGSSQLQLQAQVQLQLQLQLQVAYGAATPTHAKDFLRKLWTSSSGRRRLTRPSLARPVLRRRVSILVHRFPGSAERLRRFHVPHQQAIRNRDRVHCSWADSLVPSAAPRPQPAPMSPGEEFVLAKPGAFEPCNG</sequence>
<dbReference type="EMBL" id="CH479278">
    <property type="protein sequence ID" value="EDW40118.1"/>
    <property type="molecule type" value="Genomic_DNA"/>
</dbReference>
<evidence type="ECO:0000313" key="2">
    <source>
        <dbReference type="Proteomes" id="UP000008744"/>
    </source>
</evidence>
<dbReference type="HOGENOM" id="CLU_1612539_0_0_1"/>
<proteinExistence type="predicted"/>
<dbReference type="AlphaFoldDB" id="B4HC69"/>
<accession>B4HC69</accession>
<gene>
    <name evidence="1" type="primary">Dper\GL21307</name>
    <name evidence="1" type="ORF">Dper_GL21307</name>
</gene>
<dbReference type="Proteomes" id="UP000008744">
    <property type="component" value="Unassembled WGS sequence"/>
</dbReference>
<keyword evidence="2" id="KW-1185">Reference proteome</keyword>
<name>B4HC69_DROPE</name>
<evidence type="ECO:0000313" key="1">
    <source>
        <dbReference type="EMBL" id="EDW40118.1"/>
    </source>
</evidence>